<protein>
    <submittedName>
        <fullName evidence="1">Uncharacterized protein</fullName>
    </submittedName>
</protein>
<proteinExistence type="predicted"/>
<sequence>MSRNHFTETLSLLIHRSQYNRSPVRGDIARTNGIRRWNYTAERFRNKLAGNRQPNHDDTKYFTDQWCLKLSEETCYVSSHLIAVGESEGDLLSSPLHNPICLIVQSQPATLLPPLDNY</sequence>
<name>A0A9P0H8W4_NEZVI</name>
<evidence type="ECO:0000313" key="2">
    <source>
        <dbReference type="Proteomes" id="UP001152798"/>
    </source>
</evidence>
<dbReference type="EMBL" id="OV725079">
    <property type="protein sequence ID" value="CAH1397474.1"/>
    <property type="molecule type" value="Genomic_DNA"/>
</dbReference>
<keyword evidence="2" id="KW-1185">Reference proteome</keyword>
<dbReference type="Proteomes" id="UP001152798">
    <property type="component" value="Chromosome 3"/>
</dbReference>
<gene>
    <name evidence="1" type="ORF">NEZAVI_LOCUS7295</name>
</gene>
<accession>A0A9P0H8W4</accession>
<evidence type="ECO:0000313" key="1">
    <source>
        <dbReference type="EMBL" id="CAH1397474.1"/>
    </source>
</evidence>
<dbReference type="AlphaFoldDB" id="A0A9P0H8W4"/>
<reference evidence="1" key="1">
    <citation type="submission" date="2022-01" db="EMBL/GenBank/DDBJ databases">
        <authorList>
            <person name="King R."/>
        </authorList>
    </citation>
    <scope>NUCLEOTIDE SEQUENCE</scope>
</reference>
<organism evidence="1 2">
    <name type="scientific">Nezara viridula</name>
    <name type="common">Southern green stink bug</name>
    <name type="synonym">Cimex viridulus</name>
    <dbReference type="NCBI Taxonomy" id="85310"/>
    <lineage>
        <taxon>Eukaryota</taxon>
        <taxon>Metazoa</taxon>
        <taxon>Ecdysozoa</taxon>
        <taxon>Arthropoda</taxon>
        <taxon>Hexapoda</taxon>
        <taxon>Insecta</taxon>
        <taxon>Pterygota</taxon>
        <taxon>Neoptera</taxon>
        <taxon>Paraneoptera</taxon>
        <taxon>Hemiptera</taxon>
        <taxon>Heteroptera</taxon>
        <taxon>Panheteroptera</taxon>
        <taxon>Pentatomomorpha</taxon>
        <taxon>Pentatomoidea</taxon>
        <taxon>Pentatomidae</taxon>
        <taxon>Pentatominae</taxon>
        <taxon>Nezara</taxon>
    </lineage>
</organism>